<organism evidence="3 4">
    <name type="scientific">Citreimonas salinaria</name>
    <dbReference type="NCBI Taxonomy" id="321339"/>
    <lineage>
        <taxon>Bacteria</taxon>
        <taxon>Pseudomonadati</taxon>
        <taxon>Pseudomonadota</taxon>
        <taxon>Alphaproteobacteria</taxon>
        <taxon>Rhodobacterales</taxon>
        <taxon>Roseobacteraceae</taxon>
        <taxon>Citreimonas</taxon>
    </lineage>
</organism>
<feature type="binding site" evidence="2">
    <location>
        <position position="84"/>
    </location>
    <ligand>
        <name>Fe cation</name>
        <dbReference type="ChEBI" id="CHEBI:24875"/>
        <label>2</label>
    </ligand>
</feature>
<dbReference type="PIRSF" id="PIRSF004789">
    <property type="entry name" value="DR1281"/>
    <property type="match status" value="1"/>
</dbReference>
<keyword evidence="4" id="KW-1185">Reference proteome</keyword>
<proteinExistence type="predicted"/>
<dbReference type="STRING" id="321339.SAMN05444340_103292"/>
<evidence type="ECO:0000313" key="3">
    <source>
        <dbReference type="EMBL" id="SDY11700.1"/>
    </source>
</evidence>
<dbReference type="GO" id="GO:0046872">
    <property type="term" value="F:metal ion binding"/>
    <property type="evidence" value="ECO:0007669"/>
    <property type="project" value="UniProtKB-KW"/>
</dbReference>
<sequence>MIELSSASRHRRAKGFRGRDSVPVRIVRTHVSVFAFAARGPTASRMRILFLGDVMGRAGRTAVTERLPSLRRDWRLDFVVINGENASNGAGITAAHARLLFEAGADVVTLGDHAFDQKDMLQAIESEPRIIRPLNFAKNAPGRGAALFQDARGRKVLVAQVLGQVFMKRPFDDPFSAVDDALRRLGGQAQARIVDMHCEATSEKMGMGHFCDGRASLVVGTHTHIPTADAQILPGGTAFQSDAGMCGDYNSVIGMEKTEPMRRFVTGMGKARFEPALGEATLSGTYVETDDATGRATRIEMVRQGGRLVAAGP</sequence>
<dbReference type="PANTHER" id="PTHR36303">
    <property type="entry name" value="2',3'-CYCLIC-NUCLEOTIDE 2'-PHOSPHODIESTERASE"/>
    <property type="match status" value="1"/>
</dbReference>
<dbReference type="InterPro" id="IPR029052">
    <property type="entry name" value="Metallo-depent_PP-like"/>
</dbReference>
<dbReference type="GO" id="GO:0004113">
    <property type="term" value="F:2',3'-cyclic-nucleotide 3'-phosphodiesterase activity"/>
    <property type="evidence" value="ECO:0007669"/>
    <property type="project" value="TreeGrafter"/>
</dbReference>
<name>A0A1H3H8K6_9RHOB</name>
<dbReference type="Gene3D" id="3.60.21.10">
    <property type="match status" value="1"/>
</dbReference>
<accession>A0A1H3H8K6</accession>
<feature type="binding site" evidence="2">
    <location>
        <position position="222"/>
    </location>
    <ligand>
        <name>Fe cation</name>
        <dbReference type="ChEBI" id="CHEBI:24875"/>
        <label>2</label>
    </ligand>
</feature>
<keyword evidence="2" id="KW-0479">Metal-binding</keyword>
<dbReference type="Pfam" id="PF13277">
    <property type="entry name" value="YmdB"/>
    <property type="match status" value="1"/>
</dbReference>
<feature type="binding site" evidence="2">
    <location>
        <position position="85"/>
    </location>
    <ligand>
        <name>Fe cation</name>
        <dbReference type="ChEBI" id="CHEBI:24875"/>
        <label>1</label>
    </ligand>
</feature>
<dbReference type="NCBIfam" id="TIGR00282">
    <property type="entry name" value="TIGR00282 family metallophosphoesterase"/>
    <property type="match status" value="1"/>
</dbReference>
<feature type="binding site" evidence="2">
    <location>
        <position position="84"/>
    </location>
    <ligand>
        <name>Fe cation</name>
        <dbReference type="ChEBI" id="CHEBI:24875"/>
        <label>1</label>
    </ligand>
</feature>
<reference evidence="3 4" key="1">
    <citation type="submission" date="2016-10" db="EMBL/GenBank/DDBJ databases">
        <authorList>
            <person name="de Groot N.N."/>
        </authorList>
    </citation>
    <scope>NUCLEOTIDE SEQUENCE [LARGE SCALE GENOMIC DNA]</scope>
    <source>
        <strain evidence="3 4">DSM 26880</strain>
    </source>
</reference>
<evidence type="ECO:0000256" key="1">
    <source>
        <dbReference type="PIRSR" id="PIRSR004789-50"/>
    </source>
</evidence>
<gene>
    <name evidence="3" type="ORF">SAMN05444340_103292</name>
</gene>
<evidence type="ECO:0000313" key="4">
    <source>
        <dbReference type="Proteomes" id="UP000199286"/>
    </source>
</evidence>
<feature type="binding site" evidence="2">
    <location>
        <position position="224"/>
    </location>
    <ligand>
        <name>Fe cation</name>
        <dbReference type="ChEBI" id="CHEBI:24875"/>
        <label>1</label>
    </ligand>
</feature>
<dbReference type="PANTHER" id="PTHR36303:SF1">
    <property type="entry name" value="2',3'-CYCLIC-NUCLEOTIDE 2'-PHOSPHODIESTERASE"/>
    <property type="match status" value="1"/>
</dbReference>
<dbReference type="Proteomes" id="UP000199286">
    <property type="component" value="Unassembled WGS sequence"/>
</dbReference>
<dbReference type="SUPFAM" id="SSF56300">
    <property type="entry name" value="Metallo-dependent phosphatases"/>
    <property type="match status" value="1"/>
</dbReference>
<dbReference type="EMBL" id="FNPF01000003">
    <property type="protein sequence ID" value="SDY11700.1"/>
    <property type="molecule type" value="Genomic_DNA"/>
</dbReference>
<feature type="binding site" evidence="2">
    <location>
        <position position="53"/>
    </location>
    <ligand>
        <name>Fe cation</name>
        <dbReference type="ChEBI" id="CHEBI:24875"/>
        <label>1</label>
    </ligand>
</feature>
<dbReference type="InterPro" id="IPR005235">
    <property type="entry name" value="YmdB-like"/>
</dbReference>
<evidence type="ECO:0008006" key="5">
    <source>
        <dbReference type="Google" id="ProtNLM"/>
    </source>
</evidence>
<evidence type="ECO:0000256" key="2">
    <source>
        <dbReference type="PIRSR" id="PIRSR004789-51"/>
    </source>
</evidence>
<feature type="binding site" evidence="2">
    <location>
        <position position="197"/>
    </location>
    <ligand>
        <name>Fe cation</name>
        <dbReference type="ChEBI" id="CHEBI:24875"/>
        <label>2</label>
    </ligand>
</feature>
<feature type="binding site" evidence="2">
    <location>
        <position position="112"/>
    </location>
    <ligand>
        <name>Fe cation</name>
        <dbReference type="ChEBI" id="CHEBI:24875"/>
        <label>2</label>
    </ligand>
</feature>
<protein>
    <recommendedName>
        <fullName evidence="5">Capsule synthesis protein CapA domain-containing protein</fullName>
    </recommendedName>
</protein>
<feature type="active site" description="Proton donor" evidence="1">
    <location>
        <position position="113"/>
    </location>
</feature>
<dbReference type="AlphaFoldDB" id="A0A1H3H8K6"/>